<evidence type="ECO:0000313" key="3">
    <source>
        <dbReference type="Proteomes" id="UP000199385"/>
    </source>
</evidence>
<keyword evidence="2" id="KW-0808">Transferase</keyword>
<dbReference type="InterPro" id="IPR016181">
    <property type="entry name" value="Acyl_CoA_acyltransferase"/>
</dbReference>
<dbReference type="PROSITE" id="PS51186">
    <property type="entry name" value="GNAT"/>
    <property type="match status" value="1"/>
</dbReference>
<evidence type="ECO:0000259" key="1">
    <source>
        <dbReference type="PROSITE" id="PS51186"/>
    </source>
</evidence>
<proteinExistence type="predicted"/>
<accession>A0A1A9A4W5</accession>
<dbReference type="PATRIC" id="fig|261654.4.peg.5107"/>
<organism evidence="2 3">
    <name type="scientific">Micromonospora auratinigra</name>
    <dbReference type="NCBI Taxonomy" id="261654"/>
    <lineage>
        <taxon>Bacteria</taxon>
        <taxon>Bacillati</taxon>
        <taxon>Actinomycetota</taxon>
        <taxon>Actinomycetes</taxon>
        <taxon>Micromonosporales</taxon>
        <taxon>Micromonosporaceae</taxon>
        <taxon>Micromonospora</taxon>
    </lineage>
</organism>
<gene>
    <name evidence="2" type="ORF">GA0070611_5040</name>
</gene>
<dbReference type="RefSeq" id="WP_091669107.1">
    <property type="nucleotide sequence ID" value="NZ_LT594323.1"/>
</dbReference>
<protein>
    <submittedName>
        <fullName evidence="2">Acetyltransferase (GNAT) family protein</fullName>
    </submittedName>
</protein>
<dbReference type="GO" id="GO:0016747">
    <property type="term" value="F:acyltransferase activity, transferring groups other than amino-acyl groups"/>
    <property type="evidence" value="ECO:0007669"/>
    <property type="project" value="InterPro"/>
</dbReference>
<dbReference type="Pfam" id="PF00583">
    <property type="entry name" value="Acetyltransf_1"/>
    <property type="match status" value="1"/>
</dbReference>
<dbReference type="STRING" id="261654.GA0070611_5040"/>
<dbReference type="InterPro" id="IPR000182">
    <property type="entry name" value="GNAT_dom"/>
</dbReference>
<keyword evidence="3" id="KW-1185">Reference proteome</keyword>
<sequence>MTFRLDRDERDRQRDRERVRQSYAVRRFVDPVLPSSSWRFVAELPDGELVGELRAHERSVHLLSGEGPFCRDRREMVLDGVLVAGPYRLLGIGRRLVEALWAEMERSEIRSVHAIVGFEGRFLVACGFRVEAVQANALRWDGPLSAGRTRRW</sequence>
<evidence type="ECO:0000313" key="2">
    <source>
        <dbReference type="EMBL" id="SBT51143.1"/>
    </source>
</evidence>
<feature type="domain" description="N-acetyltransferase" evidence="1">
    <location>
        <begin position="1"/>
        <end position="151"/>
    </location>
</feature>
<dbReference type="SUPFAM" id="SSF55729">
    <property type="entry name" value="Acyl-CoA N-acyltransferases (Nat)"/>
    <property type="match status" value="1"/>
</dbReference>
<dbReference type="AlphaFoldDB" id="A0A1A9A4W5"/>
<dbReference type="Proteomes" id="UP000199385">
    <property type="component" value="Chromosome I"/>
</dbReference>
<dbReference type="Gene3D" id="3.40.630.30">
    <property type="match status" value="1"/>
</dbReference>
<reference evidence="3" key="1">
    <citation type="submission" date="2016-06" db="EMBL/GenBank/DDBJ databases">
        <authorList>
            <person name="Varghese N."/>
            <person name="Submissions Spin"/>
        </authorList>
    </citation>
    <scope>NUCLEOTIDE SEQUENCE [LARGE SCALE GENOMIC DNA]</scope>
    <source>
        <strain evidence="3">DSM 44815</strain>
    </source>
</reference>
<dbReference type="OrthoDB" id="3383514at2"/>
<dbReference type="EMBL" id="LT594323">
    <property type="protein sequence ID" value="SBT51143.1"/>
    <property type="molecule type" value="Genomic_DNA"/>
</dbReference>
<name>A0A1A9A4W5_9ACTN</name>